<proteinExistence type="predicted"/>
<dbReference type="PANTHER" id="PTHR46609">
    <property type="entry name" value="EXONUCLEASE, PHAGE-TYPE/RECB, C-TERMINAL DOMAIN-CONTAINING PROTEIN"/>
    <property type="match status" value="1"/>
</dbReference>
<dbReference type="InterPro" id="IPR011335">
    <property type="entry name" value="Restrct_endonuc-II-like"/>
</dbReference>
<protein>
    <submittedName>
        <fullName evidence="3">Uncharacterized protein</fullName>
    </submittedName>
</protein>
<dbReference type="SUPFAM" id="SSF52980">
    <property type="entry name" value="Restriction endonuclease-like"/>
    <property type="match status" value="1"/>
</dbReference>
<dbReference type="CDD" id="cd22343">
    <property type="entry name" value="PDDEXK_lambda_exonuclease-like"/>
    <property type="match status" value="1"/>
</dbReference>
<sequence>MSLTIHPDLVQGSDEWLAARRGIVTASVVGQLISTRKLAASEYPCPACGTGVTDPCVSKRDGKEIRTMHPERTDLARADNATIIEPANNDTSRGLTFLLASERITGWTEPTFMNDAMMRGVEDEPRARAKYSEHTAPVMECGFMVEDRWGFQLGYSPDGVVGDDGLIEVKSRSPKIQVMTVVADEVPTENMAQLQCGLLVSGRSWCDYISYAGGMNLWRKRVYPDEKWFAAILAAANAFEQNAADIISSYRESVADLPMTERTIENFGLVI</sequence>
<evidence type="ECO:0000313" key="3">
    <source>
        <dbReference type="EMBL" id="SBS73868.1"/>
    </source>
</evidence>
<dbReference type="InterPro" id="IPR051703">
    <property type="entry name" value="NF-kappa-B_Signaling_Reg"/>
</dbReference>
<dbReference type="EMBL" id="FLQS01000010">
    <property type="protein sequence ID" value="SBS73868.1"/>
    <property type="molecule type" value="Genomic_DNA"/>
</dbReference>
<feature type="domain" description="DNA-binding phage zinc finger" evidence="2">
    <location>
        <begin position="16"/>
        <end position="80"/>
    </location>
</feature>
<organism evidence="3">
    <name type="scientific">uncultured Mycobacterium sp</name>
    <dbReference type="NCBI Taxonomy" id="171292"/>
    <lineage>
        <taxon>Bacteria</taxon>
        <taxon>Bacillati</taxon>
        <taxon>Actinomycetota</taxon>
        <taxon>Actinomycetes</taxon>
        <taxon>Mycobacteriales</taxon>
        <taxon>Mycobacteriaceae</taxon>
        <taxon>Mycobacterium</taxon>
        <taxon>environmental samples</taxon>
    </lineage>
</organism>
<dbReference type="InterPro" id="IPR019080">
    <property type="entry name" value="YqaJ_viral_recombinase"/>
</dbReference>
<accession>A0A1Y5PD78</accession>
<dbReference type="Gene3D" id="3.90.320.10">
    <property type="match status" value="1"/>
</dbReference>
<feature type="domain" description="YqaJ viral recombinase" evidence="1">
    <location>
        <begin position="102"/>
        <end position="203"/>
    </location>
</feature>
<evidence type="ECO:0000259" key="1">
    <source>
        <dbReference type="Pfam" id="PF09588"/>
    </source>
</evidence>
<dbReference type="PANTHER" id="PTHR46609:SF6">
    <property type="entry name" value="EXONUCLEASE, PHAGE-TYPE_RECB, C-TERMINAL DOMAIN-CONTAINING PROTEIN-RELATED"/>
    <property type="match status" value="1"/>
</dbReference>
<name>A0A1Y5PD78_9MYCO</name>
<dbReference type="Pfam" id="PF09588">
    <property type="entry name" value="YqaJ"/>
    <property type="match status" value="1"/>
</dbReference>
<evidence type="ECO:0000259" key="2">
    <source>
        <dbReference type="Pfam" id="PF24623"/>
    </source>
</evidence>
<dbReference type="AlphaFoldDB" id="A0A1Y5PD78"/>
<dbReference type="InterPro" id="IPR056911">
    <property type="entry name" value="Phage_Znf_bind_put"/>
</dbReference>
<dbReference type="Pfam" id="PF24623">
    <property type="entry name" value="Phage_zn_bind_8"/>
    <property type="match status" value="1"/>
</dbReference>
<dbReference type="InterPro" id="IPR011604">
    <property type="entry name" value="PDDEXK-like_dom_sf"/>
</dbReference>
<reference evidence="3" key="1">
    <citation type="submission" date="2016-03" db="EMBL/GenBank/DDBJ databases">
        <authorList>
            <person name="Ploux O."/>
        </authorList>
    </citation>
    <scope>NUCLEOTIDE SEQUENCE</scope>
    <source>
        <strain evidence="3">UC10</strain>
    </source>
</reference>
<gene>
    <name evidence="3" type="ORF">MHPYR_180098</name>
</gene>